<comment type="caution">
    <text evidence="2">The sequence shown here is derived from an EMBL/GenBank/DDBJ whole genome shotgun (WGS) entry which is preliminary data.</text>
</comment>
<protein>
    <submittedName>
        <fullName evidence="2">Uncharacterized protein</fullName>
    </submittedName>
</protein>
<feature type="compositionally biased region" description="Acidic residues" evidence="1">
    <location>
        <begin position="87"/>
        <end position="97"/>
    </location>
</feature>
<feature type="compositionally biased region" description="Polar residues" evidence="1">
    <location>
        <begin position="115"/>
        <end position="126"/>
    </location>
</feature>
<evidence type="ECO:0000256" key="1">
    <source>
        <dbReference type="SAM" id="MobiDB-lite"/>
    </source>
</evidence>
<dbReference type="Proteomes" id="UP000019335">
    <property type="component" value="Chromosome 12"/>
</dbReference>
<feature type="compositionally biased region" description="Low complexity" evidence="1">
    <location>
        <begin position="20"/>
        <end position="39"/>
    </location>
</feature>
<evidence type="ECO:0000313" key="3">
    <source>
        <dbReference type="Proteomes" id="UP000019335"/>
    </source>
</evidence>
<keyword evidence="3" id="KW-1185">Reference proteome</keyword>
<feature type="region of interest" description="Disordered" evidence="1">
    <location>
        <begin position="1"/>
        <end position="175"/>
    </location>
</feature>
<dbReference type="EMBL" id="AZIL01001066">
    <property type="protein sequence ID" value="EWM24952.1"/>
    <property type="molecule type" value="Genomic_DNA"/>
</dbReference>
<reference evidence="2 3" key="1">
    <citation type="journal article" date="2014" name="Mol. Plant">
        <title>Chromosome Scale Genome Assembly and Transcriptome Profiling of Nannochloropsis gaditana in Nitrogen Depletion.</title>
        <authorList>
            <person name="Corteggiani Carpinelli E."/>
            <person name="Telatin A."/>
            <person name="Vitulo N."/>
            <person name="Forcato C."/>
            <person name="D'Angelo M."/>
            <person name="Schiavon R."/>
            <person name="Vezzi A."/>
            <person name="Giacometti G.M."/>
            <person name="Morosinotto T."/>
            <person name="Valle G."/>
        </authorList>
    </citation>
    <scope>NUCLEOTIDE SEQUENCE [LARGE SCALE GENOMIC DNA]</scope>
    <source>
        <strain evidence="2 3">B-31</strain>
    </source>
</reference>
<name>W7TFR8_9STRA</name>
<dbReference type="AlphaFoldDB" id="W7TFR8"/>
<proteinExistence type="predicted"/>
<accession>W7TFR8</accession>
<feature type="non-terminal residue" evidence="2">
    <location>
        <position position="1"/>
    </location>
</feature>
<feature type="compositionally biased region" description="Polar residues" evidence="1">
    <location>
        <begin position="71"/>
        <end position="83"/>
    </location>
</feature>
<sequence length="175" mass="17438">PSVTSTGVPAAATLPNSMGTPATAPATAINTTLAPATAPSLPIQPPTQPAAGAVTNSPGQPSEGPKDVETRSPTLSPTSTVPITSPLDEDAPLDEDEHTNAPPIGAADIVPIPSANASVPISTSTEAPEPDFPSPGLVTPPTLPPSLPAVTPAIPLPTEAPPQKHGNLRARHGLW</sequence>
<gene>
    <name evidence="2" type="ORF">Naga_100148g1</name>
</gene>
<feature type="compositionally biased region" description="Basic residues" evidence="1">
    <location>
        <begin position="166"/>
        <end position="175"/>
    </location>
</feature>
<organism evidence="2 3">
    <name type="scientific">Nannochloropsis gaditana</name>
    <dbReference type="NCBI Taxonomy" id="72520"/>
    <lineage>
        <taxon>Eukaryota</taxon>
        <taxon>Sar</taxon>
        <taxon>Stramenopiles</taxon>
        <taxon>Ochrophyta</taxon>
        <taxon>Eustigmatophyceae</taxon>
        <taxon>Eustigmatales</taxon>
        <taxon>Monodopsidaceae</taxon>
        <taxon>Nannochloropsis</taxon>
    </lineage>
</organism>
<evidence type="ECO:0000313" key="2">
    <source>
        <dbReference type="EMBL" id="EWM24952.1"/>
    </source>
</evidence>